<organism evidence="4 5">
    <name type="scientific">Solibacillus kalamii</name>
    <dbReference type="NCBI Taxonomy" id="1748298"/>
    <lineage>
        <taxon>Bacteria</taxon>
        <taxon>Bacillati</taxon>
        <taxon>Bacillota</taxon>
        <taxon>Bacilli</taxon>
        <taxon>Bacillales</taxon>
        <taxon>Caryophanaceae</taxon>
        <taxon>Solibacillus</taxon>
    </lineage>
</organism>
<dbReference type="PROSITE" id="PS00118">
    <property type="entry name" value="PA2_HIS"/>
    <property type="match status" value="1"/>
</dbReference>
<dbReference type="Proteomes" id="UP000196594">
    <property type="component" value="Unassembled WGS sequence"/>
</dbReference>
<dbReference type="SUPFAM" id="SSF48619">
    <property type="entry name" value="Phospholipase A2, PLA2"/>
    <property type="match status" value="1"/>
</dbReference>
<comment type="caution">
    <text evidence="4">The sequence shown here is derived from an EMBL/GenBank/DDBJ whole genome shotgun (WGS) entry which is preliminary data.</text>
</comment>
<reference evidence="4 5" key="1">
    <citation type="journal article" date="2017" name="Int. J. Syst. Evol. Microbiol.">
        <title>Solibacillus kalamii sp. nov., isolated from a high-efficiency particulate arrestance filter system used in the International Space Station.</title>
        <authorList>
            <person name="Checinska Sielaff A."/>
            <person name="Kumar R.M."/>
            <person name="Pal D."/>
            <person name="Mayilraj S."/>
            <person name="Venkateswaran K."/>
        </authorList>
    </citation>
    <scope>NUCLEOTIDE SEQUENCE [LARGE SCALE GENOMIC DNA]</scope>
    <source>
        <strain evidence="4 5">ISSFR-015</strain>
    </source>
</reference>
<protein>
    <submittedName>
        <fullName evidence="4">Parvovirus coat protein VP1-like protein</fullName>
    </submittedName>
</protein>
<dbReference type="InterPro" id="IPR033113">
    <property type="entry name" value="PLA2_histidine"/>
</dbReference>
<keyword evidence="5" id="KW-1185">Reference proteome</keyword>
<gene>
    <name evidence="4" type="ORF">CBM15_16080</name>
</gene>
<accession>A0ABX3ZDG1</accession>
<proteinExistence type="predicted"/>
<dbReference type="InterPro" id="IPR036444">
    <property type="entry name" value="PLipase_A2_dom_sf"/>
</dbReference>
<feature type="domain" description="Phospholipase A2-like" evidence="3">
    <location>
        <begin position="9"/>
        <end position="50"/>
    </location>
</feature>
<evidence type="ECO:0000313" key="4">
    <source>
        <dbReference type="EMBL" id="OUZ37732.1"/>
    </source>
</evidence>
<evidence type="ECO:0000256" key="1">
    <source>
        <dbReference type="ARBA" id="ARBA00004613"/>
    </source>
</evidence>
<dbReference type="Gene3D" id="1.20.90.10">
    <property type="entry name" value="Phospholipase A2 domain"/>
    <property type="match status" value="1"/>
</dbReference>
<dbReference type="InterPro" id="IPR013607">
    <property type="entry name" value="Phospholipase_A2-like"/>
</dbReference>
<dbReference type="EMBL" id="NHNT01000013">
    <property type="protein sequence ID" value="OUZ37732.1"/>
    <property type="molecule type" value="Genomic_DNA"/>
</dbReference>
<evidence type="ECO:0000313" key="5">
    <source>
        <dbReference type="Proteomes" id="UP000196594"/>
    </source>
</evidence>
<evidence type="ECO:0000259" key="3">
    <source>
        <dbReference type="Pfam" id="PF08398"/>
    </source>
</evidence>
<dbReference type="Pfam" id="PF08398">
    <property type="entry name" value="Phospholip_A2_4"/>
    <property type="match status" value="1"/>
</dbReference>
<comment type="subcellular location">
    <subcellularLocation>
        <location evidence="1">Secreted</location>
    </subcellularLocation>
</comment>
<keyword evidence="2" id="KW-0964">Secreted</keyword>
<sequence length="87" mass="9770">MMRRPAMGFCFPGYRYCGPGCSGPGAPTNAVDNCCLHHDACYASGYDKRYCDAIFQQCLNQYKNPSTKMGRDANLFSRAIRLKNFLI</sequence>
<evidence type="ECO:0000256" key="2">
    <source>
        <dbReference type="ARBA" id="ARBA00022525"/>
    </source>
</evidence>
<name>A0ABX3ZDG1_9BACL</name>